<name>A0AAD3S7G3_NEPGR</name>
<proteinExistence type="predicted"/>
<keyword evidence="2" id="KW-1185">Reference proteome</keyword>
<accession>A0AAD3S7G3</accession>
<comment type="caution">
    <text evidence="1">The sequence shown here is derived from an EMBL/GenBank/DDBJ whole genome shotgun (WGS) entry which is preliminary data.</text>
</comment>
<gene>
    <name evidence="1" type="ORF">Nepgr_007757</name>
</gene>
<evidence type="ECO:0000313" key="1">
    <source>
        <dbReference type="EMBL" id="GMH05917.1"/>
    </source>
</evidence>
<protein>
    <submittedName>
        <fullName evidence="1">Uncharacterized protein</fullName>
    </submittedName>
</protein>
<reference evidence="1" key="1">
    <citation type="submission" date="2023-05" db="EMBL/GenBank/DDBJ databases">
        <title>Nepenthes gracilis genome sequencing.</title>
        <authorList>
            <person name="Fukushima K."/>
        </authorList>
    </citation>
    <scope>NUCLEOTIDE SEQUENCE</scope>
    <source>
        <strain evidence="1">SING2019-196</strain>
    </source>
</reference>
<organism evidence="1 2">
    <name type="scientific">Nepenthes gracilis</name>
    <name type="common">Slender pitcher plant</name>
    <dbReference type="NCBI Taxonomy" id="150966"/>
    <lineage>
        <taxon>Eukaryota</taxon>
        <taxon>Viridiplantae</taxon>
        <taxon>Streptophyta</taxon>
        <taxon>Embryophyta</taxon>
        <taxon>Tracheophyta</taxon>
        <taxon>Spermatophyta</taxon>
        <taxon>Magnoliopsida</taxon>
        <taxon>eudicotyledons</taxon>
        <taxon>Gunneridae</taxon>
        <taxon>Pentapetalae</taxon>
        <taxon>Caryophyllales</taxon>
        <taxon>Nepenthaceae</taxon>
        <taxon>Nepenthes</taxon>
    </lineage>
</organism>
<dbReference type="Proteomes" id="UP001279734">
    <property type="component" value="Unassembled WGS sequence"/>
</dbReference>
<sequence length="87" mass="8977">MNHAVNGADVEDPPSLLSSWLTLVVELDAVAFSPLLDAVLLVRPIFGMANGSYSLAKMKSGLPAITGVEEAATRGSLHPSDDLCGVG</sequence>
<dbReference type="AlphaFoldDB" id="A0AAD3S7G3"/>
<dbReference type="EMBL" id="BSYO01000006">
    <property type="protein sequence ID" value="GMH05917.1"/>
    <property type="molecule type" value="Genomic_DNA"/>
</dbReference>
<evidence type="ECO:0000313" key="2">
    <source>
        <dbReference type="Proteomes" id="UP001279734"/>
    </source>
</evidence>